<dbReference type="PANTHER" id="PTHR11680">
    <property type="entry name" value="SERINE HYDROXYMETHYLTRANSFERASE"/>
    <property type="match status" value="1"/>
</dbReference>
<dbReference type="GO" id="GO:0004372">
    <property type="term" value="F:glycine hydroxymethyltransferase activity"/>
    <property type="evidence" value="ECO:0007669"/>
    <property type="project" value="UniProtKB-UniRule"/>
</dbReference>
<dbReference type="HAMAP" id="MF_00051">
    <property type="entry name" value="SHMT"/>
    <property type="match status" value="1"/>
</dbReference>
<comment type="catalytic activity">
    <reaction evidence="9">
        <text>(6R)-5,10-methylene-5,6,7,8-tetrahydrofolate + glycine + H2O = (6S)-5,6,7,8-tetrahydrofolate + L-serine</text>
        <dbReference type="Rhea" id="RHEA:15481"/>
        <dbReference type="ChEBI" id="CHEBI:15377"/>
        <dbReference type="ChEBI" id="CHEBI:15636"/>
        <dbReference type="ChEBI" id="CHEBI:33384"/>
        <dbReference type="ChEBI" id="CHEBI:57305"/>
        <dbReference type="ChEBI" id="CHEBI:57453"/>
        <dbReference type="EC" id="2.1.2.1"/>
    </reaction>
</comment>
<feature type="site" description="Plays an important role in substrate specificity" evidence="9">
    <location>
        <position position="230"/>
    </location>
</feature>
<dbReference type="GO" id="GO:0032259">
    <property type="term" value="P:methylation"/>
    <property type="evidence" value="ECO:0007669"/>
    <property type="project" value="UniProtKB-KW"/>
</dbReference>
<organism evidence="12 13">
    <name type="scientific">Ereboglobus luteus</name>
    <dbReference type="NCBI Taxonomy" id="1796921"/>
    <lineage>
        <taxon>Bacteria</taxon>
        <taxon>Pseudomonadati</taxon>
        <taxon>Verrucomicrobiota</taxon>
        <taxon>Opitutia</taxon>
        <taxon>Opitutales</taxon>
        <taxon>Opitutaceae</taxon>
        <taxon>Ereboglobus</taxon>
    </lineage>
</organism>
<dbReference type="FunFam" id="3.40.640.10:FF:000001">
    <property type="entry name" value="Serine hydroxymethyltransferase"/>
    <property type="match status" value="1"/>
</dbReference>
<comment type="cofactor">
    <cofactor evidence="1 9 10">
        <name>pyridoxal 5'-phosphate</name>
        <dbReference type="ChEBI" id="CHEBI:597326"/>
    </cofactor>
</comment>
<dbReference type="InterPro" id="IPR001085">
    <property type="entry name" value="Ser_HO-MeTrfase"/>
</dbReference>
<evidence type="ECO:0000313" key="13">
    <source>
        <dbReference type="Proteomes" id="UP000244896"/>
    </source>
</evidence>
<evidence type="ECO:0000256" key="9">
    <source>
        <dbReference type="HAMAP-Rule" id="MF_00051"/>
    </source>
</evidence>
<dbReference type="InterPro" id="IPR015422">
    <property type="entry name" value="PyrdxlP-dep_Trfase_small"/>
</dbReference>
<dbReference type="PROSITE" id="PS00096">
    <property type="entry name" value="SHMT"/>
    <property type="match status" value="1"/>
</dbReference>
<comment type="subcellular location">
    <subcellularLocation>
        <location evidence="2 9">Cytoplasm</location>
    </subcellularLocation>
</comment>
<keyword evidence="13" id="KW-1185">Reference proteome</keyword>
<dbReference type="KEGG" id="elut:CKA38_11440"/>
<evidence type="ECO:0000259" key="11">
    <source>
        <dbReference type="Pfam" id="PF00464"/>
    </source>
</evidence>
<dbReference type="Gene3D" id="3.40.640.10">
    <property type="entry name" value="Type I PLP-dependent aspartate aminotransferase-like (Major domain)"/>
    <property type="match status" value="1"/>
</dbReference>
<feature type="binding site" evidence="9">
    <location>
        <position position="122"/>
    </location>
    <ligand>
        <name>(6S)-5,6,7,8-tetrahydrofolate</name>
        <dbReference type="ChEBI" id="CHEBI:57453"/>
    </ligand>
</feature>
<evidence type="ECO:0000256" key="8">
    <source>
        <dbReference type="ARBA" id="ARBA00022898"/>
    </source>
</evidence>
<gene>
    <name evidence="9" type="primary">glyA</name>
    <name evidence="12" type="ORF">CKA38_11440</name>
</gene>
<feature type="binding site" evidence="9">
    <location>
        <begin position="356"/>
        <end position="358"/>
    </location>
    <ligand>
        <name>(6S)-5,6,7,8-tetrahydrofolate</name>
        <dbReference type="ChEBI" id="CHEBI:57453"/>
    </ligand>
</feature>
<evidence type="ECO:0000256" key="6">
    <source>
        <dbReference type="ARBA" id="ARBA00022563"/>
    </source>
</evidence>
<comment type="pathway">
    <text evidence="9">One-carbon metabolism; tetrahydrofolate interconversion.</text>
</comment>
<dbReference type="CDD" id="cd00378">
    <property type="entry name" value="SHMT"/>
    <property type="match status" value="1"/>
</dbReference>
<comment type="pathway">
    <text evidence="9">Amino-acid biosynthesis; glycine biosynthesis; glycine from L-serine: step 1/1.</text>
</comment>
<dbReference type="Pfam" id="PF00464">
    <property type="entry name" value="SHMT"/>
    <property type="match status" value="1"/>
</dbReference>
<dbReference type="GO" id="GO:0005829">
    <property type="term" value="C:cytosol"/>
    <property type="evidence" value="ECO:0007669"/>
    <property type="project" value="TreeGrafter"/>
</dbReference>
<dbReference type="UniPathway" id="UPA00193"/>
<accession>A0A2U8E4K5</accession>
<dbReference type="UniPathway" id="UPA00288">
    <property type="reaction ID" value="UER01023"/>
</dbReference>
<dbReference type="PIRSF" id="PIRSF000412">
    <property type="entry name" value="SHMT"/>
    <property type="match status" value="1"/>
</dbReference>
<dbReference type="InterPro" id="IPR015424">
    <property type="entry name" value="PyrdxlP-dep_Trfase"/>
</dbReference>
<evidence type="ECO:0000256" key="3">
    <source>
        <dbReference type="ARBA" id="ARBA00006376"/>
    </source>
</evidence>
<comment type="function">
    <text evidence="9">Catalyzes the reversible interconversion of serine and glycine with tetrahydrofolate (THF) serving as the one-carbon carrier. This reaction serves as the major source of one-carbon groups required for the biosynthesis of purines, thymidylate, methionine, and other important biomolecules. Also exhibits THF-independent aldolase activity toward beta-hydroxyamino acids, producing glycine and aldehydes, via a retro-aldol mechanism.</text>
</comment>
<dbReference type="PANTHER" id="PTHR11680:SF35">
    <property type="entry name" value="SERINE HYDROXYMETHYLTRANSFERASE 1"/>
    <property type="match status" value="1"/>
</dbReference>
<keyword evidence="12" id="KW-0489">Methyltransferase</keyword>
<evidence type="ECO:0000256" key="7">
    <source>
        <dbReference type="ARBA" id="ARBA00022679"/>
    </source>
</evidence>
<dbReference type="InterPro" id="IPR039429">
    <property type="entry name" value="SHMT-like_dom"/>
</dbReference>
<dbReference type="InterPro" id="IPR049943">
    <property type="entry name" value="Ser_HO-MeTrfase-like"/>
</dbReference>
<feature type="binding site" evidence="9">
    <location>
        <position position="245"/>
    </location>
    <ligand>
        <name>(6S)-5,6,7,8-tetrahydrofolate</name>
        <dbReference type="ChEBI" id="CHEBI:57453"/>
    </ligand>
</feature>
<keyword evidence="9" id="KW-0028">Amino-acid biosynthesis</keyword>
<dbReference type="GO" id="GO:0019264">
    <property type="term" value="P:glycine biosynthetic process from serine"/>
    <property type="evidence" value="ECO:0007669"/>
    <property type="project" value="UniProtKB-UniRule"/>
</dbReference>
<dbReference type="EC" id="2.1.2.1" evidence="9"/>
<evidence type="ECO:0000256" key="10">
    <source>
        <dbReference type="PIRSR" id="PIRSR000412-50"/>
    </source>
</evidence>
<dbReference type="AlphaFoldDB" id="A0A2U8E4K5"/>
<dbReference type="Proteomes" id="UP000244896">
    <property type="component" value="Chromosome"/>
</dbReference>
<evidence type="ECO:0000256" key="2">
    <source>
        <dbReference type="ARBA" id="ARBA00004496"/>
    </source>
</evidence>
<name>A0A2U8E4K5_9BACT</name>
<keyword evidence="7 9" id="KW-0808">Transferase</keyword>
<dbReference type="Gene3D" id="3.90.1150.10">
    <property type="entry name" value="Aspartate Aminotransferase, domain 1"/>
    <property type="match status" value="1"/>
</dbReference>
<dbReference type="SUPFAM" id="SSF53383">
    <property type="entry name" value="PLP-dependent transferases"/>
    <property type="match status" value="1"/>
</dbReference>
<comment type="subunit">
    <text evidence="4 9">Homodimer.</text>
</comment>
<dbReference type="OrthoDB" id="9803846at2"/>
<dbReference type="RefSeq" id="WP_108825595.1">
    <property type="nucleotide sequence ID" value="NZ_CP023004.1"/>
</dbReference>
<evidence type="ECO:0000256" key="4">
    <source>
        <dbReference type="ARBA" id="ARBA00011738"/>
    </source>
</evidence>
<feature type="modified residue" description="N6-(pyridoxal phosphate)lysine" evidence="9 10">
    <location>
        <position position="231"/>
    </location>
</feature>
<dbReference type="InterPro" id="IPR015421">
    <property type="entry name" value="PyrdxlP-dep_Trfase_major"/>
</dbReference>
<dbReference type="InterPro" id="IPR019798">
    <property type="entry name" value="Ser_HO-MeTrfase_PLP_BS"/>
</dbReference>
<dbReference type="GO" id="GO:0030170">
    <property type="term" value="F:pyridoxal phosphate binding"/>
    <property type="evidence" value="ECO:0007669"/>
    <property type="project" value="UniProtKB-UniRule"/>
</dbReference>
<keyword evidence="8 9" id="KW-0663">Pyridoxal phosphate</keyword>
<dbReference type="EMBL" id="CP023004">
    <property type="protein sequence ID" value="AWI09781.1"/>
    <property type="molecule type" value="Genomic_DNA"/>
</dbReference>
<keyword evidence="6 9" id="KW-0554">One-carbon metabolism</keyword>
<evidence type="ECO:0000313" key="12">
    <source>
        <dbReference type="EMBL" id="AWI09781.1"/>
    </source>
</evidence>
<proteinExistence type="inferred from homology"/>
<evidence type="ECO:0000256" key="5">
    <source>
        <dbReference type="ARBA" id="ARBA00022490"/>
    </source>
</evidence>
<dbReference type="GO" id="GO:0008168">
    <property type="term" value="F:methyltransferase activity"/>
    <property type="evidence" value="ECO:0007669"/>
    <property type="project" value="UniProtKB-KW"/>
</dbReference>
<evidence type="ECO:0000256" key="1">
    <source>
        <dbReference type="ARBA" id="ARBA00001933"/>
    </source>
</evidence>
<protein>
    <recommendedName>
        <fullName evidence="9">Serine hydroxymethyltransferase</fullName>
        <shortName evidence="9">SHMT</shortName>
        <shortName evidence="9">Serine methylase</shortName>
        <ecNumber evidence="9">2.1.2.1</ecNumber>
    </recommendedName>
</protein>
<keyword evidence="5 9" id="KW-0963">Cytoplasm</keyword>
<feature type="binding site" evidence="9">
    <location>
        <begin position="126"/>
        <end position="128"/>
    </location>
    <ligand>
        <name>(6S)-5,6,7,8-tetrahydrofolate</name>
        <dbReference type="ChEBI" id="CHEBI:57453"/>
    </ligand>
</feature>
<sequence length="424" mass="45849">MTTLNATPLKTLDPEIYDCIKSELGRQQSHIELIASENFVVPAVMEAQGSVLTNKYAEGYPGKRWYGGCEFVDQVERLAIERAKKLFGAEHANVQPHSGSQANFAVYTAVLQPGDKILGMNLSHGGHLTHGNPANFSGKLYKFVQYGVREDNGLIDYDELAKVAAAEQPKMITVGASAYSRIIDFKRMSEIAQSVGAYLFADIAHIAGLVATGIHPSPVPYADFVTTTTHKTLRGPRGGLIMCKEKHAKAIDSAMFPGGQGGPLMHVIAAKAVCFAECLKPEFKAYTTQLAANCKALCAAMEKRGYKIVSGGTENHLFLVDLRANLPELTAKKAQETLDLANITCNKNTVPYETRSPFQASGIRLGTAAVTSRGMNEADMDDIAMCIDQVLKAIGTPDEATAIEASKKRVLELTAKYPLPYTMA</sequence>
<feature type="domain" description="Serine hydroxymethyltransferase-like" evidence="11">
    <location>
        <begin position="9"/>
        <end position="386"/>
    </location>
</feature>
<dbReference type="NCBIfam" id="NF000586">
    <property type="entry name" value="PRK00011.1"/>
    <property type="match status" value="1"/>
</dbReference>
<reference evidence="12 13" key="1">
    <citation type="journal article" date="2018" name="Syst. Appl. Microbiol.">
        <title>Ereboglobus luteus gen. nov. sp. nov. from cockroach guts, and new insights into the oxygen relationship of the genera Opitutus and Didymococcus (Verrucomicrobia: Opitutaceae).</title>
        <authorList>
            <person name="Tegtmeier D."/>
            <person name="Belitz A."/>
            <person name="Radek R."/>
            <person name="Heimerl T."/>
            <person name="Brune A."/>
        </authorList>
    </citation>
    <scope>NUCLEOTIDE SEQUENCE [LARGE SCALE GENOMIC DNA]</scope>
    <source>
        <strain evidence="12 13">Ho45</strain>
    </source>
</reference>
<comment type="similarity">
    <text evidence="3 9">Belongs to the SHMT family.</text>
</comment>
<dbReference type="GO" id="GO:0035999">
    <property type="term" value="P:tetrahydrofolate interconversion"/>
    <property type="evidence" value="ECO:0007669"/>
    <property type="project" value="UniProtKB-UniRule"/>
</dbReference>